<evidence type="ECO:0000313" key="1">
    <source>
        <dbReference type="EMBL" id="KAK1123687.1"/>
    </source>
</evidence>
<dbReference type="EMBL" id="JAHYIQ010000020">
    <property type="protein sequence ID" value="KAK1123687.1"/>
    <property type="molecule type" value="Genomic_DNA"/>
</dbReference>
<organism evidence="1 2">
    <name type="scientific">Melipona bicolor</name>
    <dbReference type="NCBI Taxonomy" id="60889"/>
    <lineage>
        <taxon>Eukaryota</taxon>
        <taxon>Metazoa</taxon>
        <taxon>Ecdysozoa</taxon>
        <taxon>Arthropoda</taxon>
        <taxon>Hexapoda</taxon>
        <taxon>Insecta</taxon>
        <taxon>Pterygota</taxon>
        <taxon>Neoptera</taxon>
        <taxon>Endopterygota</taxon>
        <taxon>Hymenoptera</taxon>
        <taxon>Apocrita</taxon>
        <taxon>Aculeata</taxon>
        <taxon>Apoidea</taxon>
        <taxon>Anthophila</taxon>
        <taxon>Apidae</taxon>
        <taxon>Melipona</taxon>
    </lineage>
</organism>
<evidence type="ECO:0000313" key="2">
    <source>
        <dbReference type="Proteomes" id="UP001177670"/>
    </source>
</evidence>
<name>A0AA40FQV7_9HYME</name>
<comment type="caution">
    <text evidence="1">The sequence shown here is derived from an EMBL/GenBank/DDBJ whole genome shotgun (WGS) entry which is preliminary data.</text>
</comment>
<accession>A0AA40FQV7</accession>
<dbReference type="Proteomes" id="UP001177670">
    <property type="component" value="Unassembled WGS sequence"/>
</dbReference>
<dbReference type="AlphaFoldDB" id="A0AA40FQV7"/>
<sequence>MPRFSDIPSPKELVERAFTGGNEYYTGVAGVTGQRGAAGSNITVASLTAGERLARVNSLPGYSHPRFQICRDTSYGGYLRTLVSSAIDTAPLGNYARMIENRQQSFSNANALSTFNFLPFLGTERAIQDSISPIGCNRIPYRS</sequence>
<keyword evidence="2" id="KW-1185">Reference proteome</keyword>
<gene>
    <name evidence="1" type="ORF">K0M31_008385</name>
</gene>
<protein>
    <submittedName>
        <fullName evidence="1">Uncharacterized protein</fullName>
    </submittedName>
</protein>
<reference evidence="1" key="1">
    <citation type="submission" date="2021-10" db="EMBL/GenBank/DDBJ databases">
        <title>Melipona bicolor Genome sequencing and assembly.</title>
        <authorList>
            <person name="Araujo N.S."/>
            <person name="Arias M.C."/>
        </authorList>
    </citation>
    <scope>NUCLEOTIDE SEQUENCE</scope>
    <source>
        <strain evidence="1">USP_2M_L1-L4_2017</strain>
        <tissue evidence="1">Whole body</tissue>
    </source>
</reference>
<proteinExistence type="predicted"/>